<proteinExistence type="predicted"/>
<keyword evidence="1" id="KW-0472">Membrane</keyword>
<evidence type="ECO:0000313" key="3">
    <source>
        <dbReference type="Proteomes" id="UP000055024"/>
    </source>
</evidence>
<keyword evidence="3" id="KW-1185">Reference proteome</keyword>
<sequence length="90" mass="10493">MQNGSTVENNSVMIIYTYDNVQPYNNGQESAKINFLILFKFFVNSLISTTCLALLLMELWHVPFSEHWAVLDKNARHNVNLGNRWQNFDI</sequence>
<dbReference type="Proteomes" id="UP000055024">
    <property type="component" value="Unassembled WGS sequence"/>
</dbReference>
<name>A0A0V1HJW0_9BILA</name>
<organism evidence="2 3">
    <name type="scientific">Trichinella zimbabwensis</name>
    <dbReference type="NCBI Taxonomy" id="268475"/>
    <lineage>
        <taxon>Eukaryota</taxon>
        <taxon>Metazoa</taxon>
        <taxon>Ecdysozoa</taxon>
        <taxon>Nematoda</taxon>
        <taxon>Enoplea</taxon>
        <taxon>Dorylaimia</taxon>
        <taxon>Trichinellida</taxon>
        <taxon>Trichinellidae</taxon>
        <taxon>Trichinella</taxon>
    </lineage>
</organism>
<comment type="caution">
    <text evidence="2">The sequence shown here is derived from an EMBL/GenBank/DDBJ whole genome shotgun (WGS) entry which is preliminary data.</text>
</comment>
<keyword evidence="1" id="KW-1133">Transmembrane helix</keyword>
<keyword evidence="1" id="KW-0812">Transmembrane</keyword>
<reference evidence="2 3" key="1">
    <citation type="submission" date="2015-01" db="EMBL/GenBank/DDBJ databases">
        <title>Evolution of Trichinella species and genotypes.</title>
        <authorList>
            <person name="Korhonen P.K."/>
            <person name="Edoardo P."/>
            <person name="Giuseppe L.R."/>
            <person name="Gasser R.B."/>
        </authorList>
    </citation>
    <scope>NUCLEOTIDE SEQUENCE [LARGE SCALE GENOMIC DNA]</scope>
    <source>
        <strain evidence="2">ISS1029</strain>
    </source>
</reference>
<evidence type="ECO:0000256" key="1">
    <source>
        <dbReference type="SAM" id="Phobius"/>
    </source>
</evidence>
<evidence type="ECO:0000313" key="2">
    <source>
        <dbReference type="EMBL" id="KRZ10721.1"/>
    </source>
</evidence>
<gene>
    <name evidence="2" type="ORF">T11_5242</name>
</gene>
<dbReference type="OrthoDB" id="10261598at2759"/>
<protein>
    <submittedName>
        <fullName evidence="2">Uncharacterized protein</fullName>
    </submittedName>
</protein>
<accession>A0A0V1HJW0</accession>
<dbReference type="AlphaFoldDB" id="A0A0V1HJW0"/>
<dbReference type="EMBL" id="JYDP01000057">
    <property type="protein sequence ID" value="KRZ10721.1"/>
    <property type="molecule type" value="Genomic_DNA"/>
</dbReference>
<feature type="transmembrane region" description="Helical" evidence="1">
    <location>
        <begin position="33"/>
        <end position="56"/>
    </location>
</feature>